<dbReference type="RefSeq" id="WP_011850295.1">
    <property type="nucleotide sequence ID" value="NC_009073.1"/>
</dbReference>
<evidence type="ECO:0000313" key="1">
    <source>
        <dbReference type="EMBL" id="ABO09037.1"/>
    </source>
</evidence>
<dbReference type="GeneID" id="4909008"/>
<dbReference type="STRING" id="410359.Pcal_1620"/>
<dbReference type="HOGENOM" id="CLU_2893394_0_0_2"/>
<dbReference type="EMBL" id="CP000561">
    <property type="protein sequence ID" value="ABO09037.1"/>
    <property type="molecule type" value="Genomic_DNA"/>
</dbReference>
<sequence>MPTVFVKDGRIYVAVREEELDLAEEGWEPVARVKSLAHALRLASFLADKFDYVLEWG</sequence>
<keyword evidence="2" id="KW-1185">Reference proteome</keyword>
<organism evidence="1 2">
    <name type="scientific">Pyrobaculum calidifontis (strain DSM 21063 / JCM 11548 / VA1)</name>
    <dbReference type="NCBI Taxonomy" id="410359"/>
    <lineage>
        <taxon>Archaea</taxon>
        <taxon>Thermoproteota</taxon>
        <taxon>Thermoprotei</taxon>
        <taxon>Thermoproteales</taxon>
        <taxon>Thermoproteaceae</taxon>
        <taxon>Pyrobaculum</taxon>
    </lineage>
</organism>
<gene>
    <name evidence="1" type="ordered locus">Pcal_1620</name>
</gene>
<protein>
    <submittedName>
        <fullName evidence="1">Uncharacterized protein</fullName>
    </submittedName>
</protein>
<accession>A3MWM0</accession>
<reference evidence="1" key="1">
    <citation type="submission" date="2007-02" db="EMBL/GenBank/DDBJ databases">
        <title>Complete sequence of Pyrobaculum calidifontis JCM 11548.</title>
        <authorList>
            <consortium name="US DOE Joint Genome Institute"/>
            <person name="Copeland A."/>
            <person name="Lucas S."/>
            <person name="Lapidus A."/>
            <person name="Barry K."/>
            <person name="Glavina del Rio T."/>
            <person name="Dalin E."/>
            <person name="Tice H."/>
            <person name="Pitluck S."/>
            <person name="Chain P."/>
            <person name="Malfatti S."/>
            <person name="Shin M."/>
            <person name="Vergez L."/>
            <person name="Schmutz J."/>
            <person name="Larimer F."/>
            <person name="Land M."/>
            <person name="Hauser L."/>
            <person name="Kyrpides N."/>
            <person name="Mikhailova N."/>
            <person name="Cozen A.E."/>
            <person name="Fitz-Gibbon S.T."/>
            <person name="House C.H."/>
            <person name="Saltikov C."/>
            <person name="Lowe T.M."/>
            <person name="Richardson P."/>
        </authorList>
    </citation>
    <scope>NUCLEOTIDE SEQUENCE [LARGE SCALE GENOMIC DNA]</scope>
    <source>
        <strain evidence="1">JCM 11548</strain>
    </source>
</reference>
<dbReference type="Proteomes" id="UP000001431">
    <property type="component" value="Chromosome"/>
</dbReference>
<dbReference type="KEGG" id="pcl:Pcal_1620"/>
<evidence type="ECO:0000313" key="2">
    <source>
        <dbReference type="Proteomes" id="UP000001431"/>
    </source>
</evidence>
<name>A3MWM0_PYRCJ</name>
<proteinExistence type="predicted"/>
<dbReference type="AlphaFoldDB" id="A3MWM0"/>
<dbReference type="eggNOG" id="arCOG03753">
    <property type="taxonomic scope" value="Archaea"/>
</dbReference>